<protein>
    <submittedName>
        <fullName evidence="1">Uncharacterized protein</fullName>
    </submittedName>
</protein>
<comment type="caution">
    <text evidence="1">The sequence shown here is derived from an EMBL/GenBank/DDBJ whole genome shotgun (WGS) entry which is preliminary data.</text>
</comment>
<dbReference type="Proteomes" id="UP001057452">
    <property type="component" value="Chromosome 9"/>
</dbReference>
<gene>
    <name evidence="1" type="ORF">KUCAC02_029231</name>
</gene>
<keyword evidence="2" id="KW-1185">Reference proteome</keyword>
<sequence>STETSPASSLQSLPISPCSEKSLPFKESAKAALKMKDCQMTDHATQTEHMGPEFTYYPEEQC</sequence>
<dbReference type="EMBL" id="CM043793">
    <property type="protein sequence ID" value="KAI4821293.1"/>
    <property type="molecule type" value="Genomic_DNA"/>
</dbReference>
<accession>A0ACB9X498</accession>
<reference evidence="1" key="1">
    <citation type="submission" date="2022-05" db="EMBL/GenBank/DDBJ databases">
        <title>Chromosome-level genome of Chaenocephalus aceratus.</title>
        <authorList>
            <person name="Park H."/>
        </authorList>
    </citation>
    <scope>NUCLEOTIDE SEQUENCE</scope>
    <source>
        <strain evidence="1">KU_202001</strain>
    </source>
</reference>
<evidence type="ECO:0000313" key="2">
    <source>
        <dbReference type="Proteomes" id="UP001057452"/>
    </source>
</evidence>
<proteinExistence type="predicted"/>
<evidence type="ECO:0000313" key="1">
    <source>
        <dbReference type="EMBL" id="KAI4821293.1"/>
    </source>
</evidence>
<feature type="non-terminal residue" evidence="1">
    <location>
        <position position="1"/>
    </location>
</feature>
<organism evidence="1 2">
    <name type="scientific">Chaenocephalus aceratus</name>
    <name type="common">Blackfin icefish</name>
    <name type="synonym">Chaenichthys aceratus</name>
    <dbReference type="NCBI Taxonomy" id="36190"/>
    <lineage>
        <taxon>Eukaryota</taxon>
        <taxon>Metazoa</taxon>
        <taxon>Chordata</taxon>
        <taxon>Craniata</taxon>
        <taxon>Vertebrata</taxon>
        <taxon>Euteleostomi</taxon>
        <taxon>Actinopterygii</taxon>
        <taxon>Neopterygii</taxon>
        <taxon>Teleostei</taxon>
        <taxon>Neoteleostei</taxon>
        <taxon>Acanthomorphata</taxon>
        <taxon>Eupercaria</taxon>
        <taxon>Perciformes</taxon>
        <taxon>Notothenioidei</taxon>
        <taxon>Channichthyidae</taxon>
        <taxon>Chaenocephalus</taxon>
    </lineage>
</organism>
<name>A0ACB9X498_CHAAC</name>